<dbReference type="Pfam" id="PF16729">
    <property type="entry name" value="DUF5067"/>
    <property type="match status" value="1"/>
</dbReference>
<evidence type="ECO:0000256" key="1">
    <source>
        <dbReference type="ARBA" id="ARBA00022729"/>
    </source>
</evidence>
<evidence type="ECO:0000259" key="4">
    <source>
        <dbReference type="Pfam" id="PF16729"/>
    </source>
</evidence>
<name>A0A508Z005_LIMMU</name>
<accession>A0A508Z005</accession>
<protein>
    <recommendedName>
        <fullName evidence="4">DUF5067 domain-containing protein</fullName>
    </recommendedName>
</protein>
<feature type="domain" description="DUF5067" evidence="4">
    <location>
        <begin position="44"/>
        <end position="174"/>
    </location>
</feature>
<feature type="region of interest" description="Disordered" evidence="2">
    <location>
        <begin position="22"/>
        <end position="50"/>
    </location>
</feature>
<reference evidence="5 6" key="1">
    <citation type="submission" date="2019-06" db="EMBL/GenBank/DDBJ databases">
        <authorList>
            <person name="Rodrigo-Torres L."/>
            <person name="Arahal R. D."/>
            <person name="Lucena T."/>
        </authorList>
    </citation>
    <scope>NUCLEOTIDE SEQUENCE [LARGE SCALE GENOMIC DNA]</scope>
    <source>
        <strain evidence="5 6">INIA P508</strain>
    </source>
</reference>
<feature type="signal peptide" evidence="3">
    <location>
        <begin position="1"/>
        <end position="17"/>
    </location>
</feature>
<evidence type="ECO:0000313" key="6">
    <source>
        <dbReference type="Proteomes" id="UP000365705"/>
    </source>
</evidence>
<dbReference type="Gene3D" id="2.60.40.1240">
    <property type="match status" value="1"/>
</dbReference>
<sequence length="206" mass="22770">MKKSIAFLIAACGIALAGCSTNTNKTESSSSSSSSSVSRSSSVKPDPNASERTWTYKNNIFDAGNETYRFTKWDVMDSVDEGKKVLVLYCDVTNNSTKEMDPSNVYMVVHAYQKNATSDVQLDPGMVKPDENGNDPLQQYEDGLHNNLLPGKTVKAVMLFTINNDKPVRLEFENPNFETIGTKTYKVSKKLSKADRKKLNQSNSSS</sequence>
<dbReference type="EMBL" id="CABFNH010000048">
    <property type="protein sequence ID" value="VTZ94261.1"/>
    <property type="molecule type" value="Genomic_DNA"/>
</dbReference>
<keyword evidence="1 3" id="KW-0732">Signal</keyword>
<dbReference type="RefSeq" id="WP_143113593.1">
    <property type="nucleotide sequence ID" value="NZ_CABFNH010000048.1"/>
</dbReference>
<gene>
    <name evidence="5" type="ORF">LMUP508_02143</name>
</gene>
<dbReference type="PROSITE" id="PS51257">
    <property type="entry name" value="PROKAR_LIPOPROTEIN"/>
    <property type="match status" value="1"/>
</dbReference>
<evidence type="ECO:0000256" key="3">
    <source>
        <dbReference type="SAM" id="SignalP"/>
    </source>
</evidence>
<dbReference type="InterPro" id="IPR031989">
    <property type="entry name" value="DUF5067"/>
</dbReference>
<dbReference type="Proteomes" id="UP000365705">
    <property type="component" value="Unassembled WGS sequence"/>
</dbReference>
<dbReference type="AlphaFoldDB" id="A0A508Z005"/>
<feature type="compositionally biased region" description="Low complexity" evidence="2">
    <location>
        <begin position="28"/>
        <end position="43"/>
    </location>
</feature>
<feature type="chain" id="PRO_5038421690" description="DUF5067 domain-containing protein" evidence="3">
    <location>
        <begin position="18"/>
        <end position="206"/>
    </location>
</feature>
<organism evidence="5 6">
    <name type="scientific">Limosilactobacillus mucosae</name>
    <name type="common">Lactobacillus mucosae</name>
    <dbReference type="NCBI Taxonomy" id="97478"/>
    <lineage>
        <taxon>Bacteria</taxon>
        <taxon>Bacillati</taxon>
        <taxon>Bacillota</taxon>
        <taxon>Bacilli</taxon>
        <taxon>Lactobacillales</taxon>
        <taxon>Lactobacillaceae</taxon>
        <taxon>Limosilactobacillus</taxon>
    </lineage>
</organism>
<evidence type="ECO:0000256" key="2">
    <source>
        <dbReference type="SAM" id="MobiDB-lite"/>
    </source>
</evidence>
<evidence type="ECO:0000313" key="5">
    <source>
        <dbReference type="EMBL" id="VTZ94261.1"/>
    </source>
</evidence>
<dbReference type="InterPro" id="IPR029050">
    <property type="entry name" value="Immunoprotect_excell_Ig-like"/>
</dbReference>
<proteinExistence type="predicted"/>